<evidence type="ECO:0000259" key="4">
    <source>
        <dbReference type="SMART" id="SM00479"/>
    </source>
</evidence>
<dbReference type="SUPFAM" id="SSF53098">
    <property type="entry name" value="Ribonuclease H-like"/>
    <property type="match status" value="1"/>
</dbReference>
<dbReference type="InterPro" id="IPR012337">
    <property type="entry name" value="RNaseH-like_sf"/>
</dbReference>
<keyword evidence="6" id="KW-1185">Reference proteome</keyword>
<name>A0ABX4MGW5_9HYPH</name>
<evidence type="ECO:0000256" key="2">
    <source>
        <dbReference type="ARBA" id="ARBA00025483"/>
    </source>
</evidence>
<organism evidence="5 6">
    <name type="scientific">Candidatus Hodgkinia cicadicola</name>
    <dbReference type="NCBI Taxonomy" id="573658"/>
    <lineage>
        <taxon>Bacteria</taxon>
        <taxon>Pseudomonadati</taxon>
        <taxon>Pseudomonadota</taxon>
        <taxon>Alphaproteobacteria</taxon>
        <taxon>Hyphomicrobiales</taxon>
        <taxon>Candidatus Hodgkinia</taxon>
    </lineage>
</organism>
<dbReference type="Gene3D" id="3.30.420.10">
    <property type="entry name" value="Ribonuclease H-like superfamily/Ribonuclease H"/>
    <property type="match status" value="1"/>
</dbReference>
<evidence type="ECO:0000313" key="6">
    <source>
        <dbReference type="Proteomes" id="UP000230981"/>
    </source>
</evidence>
<dbReference type="Proteomes" id="UP000230981">
    <property type="component" value="Unassembled WGS sequence"/>
</dbReference>
<dbReference type="InterPro" id="IPR036397">
    <property type="entry name" value="RNaseH_sf"/>
</dbReference>
<proteinExistence type="predicted"/>
<feature type="domain" description="Exonuclease" evidence="4">
    <location>
        <begin position="15"/>
        <end position="184"/>
    </location>
</feature>
<dbReference type="Pfam" id="PF00929">
    <property type="entry name" value="RNase_T"/>
    <property type="match status" value="1"/>
</dbReference>
<dbReference type="NCBIfam" id="TIGR00573">
    <property type="entry name" value="dnaq"/>
    <property type="match status" value="1"/>
</dbReference>
<evidence type="ECO:0000256" key="3">
    <source>
        <dbReference type="ARBA" id="ARBA00049244"/>
    </source>
</evidence>
<keyword evidence="5" id="KW-0808">Transferase</keyword>
<reference evidence="5" key="1">
    <citation type="submission" date="2017-09" db="EMBL/GenBank/DDBJ databases">
        <authorList>
            <person name="Campbell M.A."/>
            <person name="Lukasik P."/>
            <person name="Simon C."/>
            <person name="McCutcheon J.P."/>
        </authorList>
    </citation>
    <scope>NUCLEOTIDE SEQUENCE [LARGE SCALE GENOMIC DNA]</scope>
    <source>
        <strain evidence="5">MAGTDC</strain>
    </source>
</reference>
<dbReference type="EMBL" id="NXGO01000008">
    <property type="protein sequence ID" value="PIM95994.1"/>
    <property type="molecule type" value="Genomic_DNA"/>
</dbReference>
<dbReference type="GO" id="GO:0003887">
    <property type="term" value="F:DNA-directed DNA polymerase activity"/>
    <property type="evidence" value="ECO:0007669"/>
    <property type="project" value="UniProtKB-EC"/>
</dbReference>
<evidence type="ECO:0000313" key="5">
    <source>
        <dbReference type="EMBL" id="PIM95994.1"/>
    </source>
</evidence>
<dbReference type="RefSeq" id="WP_146656811.1">
    <property type="nucleotide sequence ID" value="NZ_CM008794.1"/>
</dbReference>
<dbReference type="InterPro" id="IPR006054">
    <property type="entry name" value="DnaQ"/>
</dbReference>
<gene>
    <name evidence="5" type="primary">dnaQ</name>
    <name evidence="5" type="ORF">magtdc_75</name>
</gene>
<dbReference type="SMART" id="SM00479">
    <property type="entry name" value="EXOIII"/>
    <property type="match status" value="1"/>
</dbReference>
<evidence type="ECO:0000256" key="1">
    <source>
        <dbReference type="ARBA" id="ARBA00012417"/>
    </source>
</evidence>
<keyword evidence="5" id="KW-0548">Nucleotidyltransferase</keyword>
<dbReference type="EC" id="2.7.7.7" evidence="1"/>
<dbReference type="PANTHER" id="PTHR30231">
    <property type="entry name" value="DNA POLYMERASE III SUBUNIT EPSILON"/>
    <property type="match status" value="1"/>
</dbReference>
<comment type="caution">
    <text evidence="5">The sequence shown here is derived from an EMBL/GenBank/DDBJ whole genome shotgun (WGS) entry which is preliminary data.</text>
</comment>
<dbReference type="InterPro" id="IPR013520">
    <property type="entry name" value="Ribonucl_H"/>
</dbReference>
<protein>
    <recommendedName>
        <fullName evidence="1">DNA-directed DNA polymerase</fullName>
        <ecNumber evidence="1">2.7.7.7</ecNumber>
    </recommendedName>
</protein>
<sequence>MIKLNKLLNTTTCVCEVVIDTETTGLDPKHDRIIELAAIEMINGKRTSRVFHSYFNPFPIKVSTSAMAINGLTNEFLSTKPKFKDRVNQFLDLIKNRSLVAHNAVFDAAMINNELTRIGLTNIPNNQWIDTLKLARNLFPGKRNSLSILCKRYKIKSNGQSHSAITDCENLLTLYNLMYFDKTNSILKLSND</sequence>
<comment type="function">
    <text evidence="2">DNA polymerase III is a complex, multichain enzyme responsible for most of the replicative synthesis in bacteria. The epsilon subunit contain the editing function and is a proofreading 3'-5' exonuclease.</text>
</comment>
<accession>A0ABX4MGW5</accession>
<dbReference type="PANTHER" id="PTHR30231:SF41">
    <property type="entry name" value="DNA POLYMERASE III SUBUNIT EPSILON"/>
    <property type="match status" value="1"/>
</dbReference>
<comment type="catalytic activity">
    <reaction evidence="3">
        <text>DNA(n) + a 2'-deoxyribonucleoside 5'-triphosphate = DNA(n+1) + diphosphate</text>
        <dbReference type="Rhea" id="RHEA:22508"/>
        <dbReference type="Rhea" id="RHEA-COMP:17339"/>
        <dbReference type="Rhea" id="RHEA-COMP:17340"/>
        <dbReference type="ChEBI" id="CHEBI:33019"/>
        <dbReference type="ChEBI" id="CHEBI:61560"/>
        <dbReference type="ChEBI" id="CHEBI:173112"/>
        <dbReference type="EC" id="2.7.7.7"/>
    </reaction>
</comment>